<dbReference type="AlphaFoldDB" id="D8M0D2"/>
<evidence type="ECO:0000313" key="4">
    <source>
        <dbReference type="EMBL" id="CBK21521.2"/>
    </source>
</evidence>
<dbReference type="InterPro" id="IPR051037">
    <property type="entry name" value="RNAPII_TF_IWS1"/>
</dbReference>
<feature type="domain" description="TFIIS N-terminal" evidence="3">
    <location>
        <begin position="109"/>
        <end position="186"/>
    </location>
</feature>
<name>D8M0D2_BLAHO</name>
<dbReference type="GeneID" id="24923152"/>
<dbReference type="EMBL" id="FN668643">
    <property type="protein sequence ID" value="CBK21521.2"/>
    <property type="molecule type" value="Genomic_DNA"/>
</dbReference>
<dbReference type="RefSeq" id="XP_012895569.1">
    <property type="nucleotide sequence ID" value="XM_013040115.1"/>
</dbReference>
<comment type="similarity">
    <text evidence="1">Belongs to the IWS1 family.</text>
</comment>
<dbReference type="GO" id="GO:0016973">
    <property type="term" value="P:poly(A)+ mRNA export from nucleus"/>
    <property type="evidence" value="ECO:0007669"/>
    <property type="project" value="TreeGrafter"/>
</dbReference>
<dbReference type="Pfam" id="PF08711">
    <property type="entry name" value="Med26"/>
    <property type="match status" value="1"/>
</dbReference>
<accession>D8M0D2</accession>
<dbReference type="InParanoid" id="D8M0D2"/>
<dbReference type="GO" id="GO:0005634">
    <property type="term" value="C:nucleus"/>
    <property type="evidence" value="ECO:0007669"/>
    <property type="project" value="UniProtKB-SubCell"/>
</dbReference>
<comment type="subcellular location">
    <subcellularLocation>
        <location evidence="2">Nucleus</location>
    </subcellularLocation>
</comment>
<keyword evidence="2" id="KW-0539">Nucleus</keyword>
<dbReference type="Proteomes" id="UP000008312">
    <property type="component" value="Unassembled WGS sequence"/>
</dbReference>
<dbReference type="InterPro" id="IPR017923">
    <property type="entry name" value="TFIIS_N"/>
</dbReference>
<dbReference type="PANTHER" id="PTHR46010:SF1">
    <property type="entry name" value="PROTEIN IWS1 HOMOLOG"/>
    <property type="match status" value="1"/>
</dbReference>
<dbReference type="OrthoDB" id="21124at2759"/>
<dbReference type="PANTHER" id="PTHR46010">
    <property type="entry name" value="PROTEIN IWS1 HOMOLOG"/>
    <property type="match status" value="1"/>
</dbReference>
<organism evidence="4">
    <name type="scientific">Blastocystis hominis</name>
    <dbReference type="NCBI Taxonomy" id="12968"/>
    <lineage>
        <taxon>Eukaryota</taxon>
        <taxon>Sar</taxon>
        <taxon>Stramenopiles</taxon>
        <taxon>Bigyra</taxon>
        <taxon>Opalozoa</taxon>
        <taxon>Opalinata</taxon>
        <taxon>Blastocystidae</taxon>
        <taxon>Blastocystis</taxon>
    </lineage>
</organism>
<dbReference type="Gene3D" id="1.20.930.10">
    <property type="entry name" value="Conserved domain common to transcription factors TFIIS, elongin A, CRSP70"/>
    <property type="match status" value="1"/>
</dbReference>
<keyword evidence="5" id="KW-1185">Reference proteome</keyword>
<gene>
    <name evidence="4" type="ORF">GSBLH_T00007028001</name>
</gene>
<dbReference type="PROSITE" id="PS51319">
    <property type="entry name" value="TFIIS_N"/>
    <property type="match status" value="1"/>
</dbReference>
<reference evidence="4" key="1">
    <citation type="submission" date="2010-02" db="EMBL/GenBank/DDBJ databases">
        <title>Sequencing and annotation of the Blastocystis hominis genome.</title>
        <authorList>
            <person name="Wincker P."/>
        </authorList>
    </citation>
    <scope>NUCLEOTIDE SEQUENCE</scope>
    <source>
        <strain evidence="4">Singapore isolate B</strain>
    </source>
</reference>
<sequence>MFSNHEAFGTVLDAAIEADENDKERKPKKKRGELSVNDQITFLKNAQGLSPSVMGKDFVNKIDEAYAKDMEAISRGENALSRISMLKEIEKRLTDVDFARCCLASHFMTVIAAWLRPGNLGNLPPSTIRTSIYNVLYSLPIRKEYVKEAGIGELLVKLWRNPKETKENRKILHMIIEKWLRIVTGMASTFNETDNDEMEDLALEKQEYLKHVRRVREPGCADWRAKSFIVTQEEEDRSIFAMLPNGNLNVYLNDARPMNIPHVAPLK</sequence>
<proteinExistence type="inferred from homology"/>
<evidence type="ECO:0000256" key="1">
    <source>
        <dbReference type="ARBA" id="ARBA00037992"/>
    </source>
</evidence>
<protein>
    <recommendedName>
        <fullName evidence="3">TFIIS N-terminal domain-containing protein</fullName>
    </recommendedName>
</protein>
<dbReference type="InterPro" id="IPR035441">
    <property type="entry name" value="TFIIS/LEDGF_dom_sf"/>
</dbReference>
<evidence type="ECO:0000256" key="2">
    <source>
        <dbReference type="PROSITE-ProRule" id="PRU00649"/>
    </source>
</evidence>
<evidence type="ECO:0000313" key="5">
    <source>
        <dbReference type="Proteomes" id="UP000008312"/>
    </source>
</evidence>
<evidence type="ECO:0000259" key="3">
    <source>
        <dbReference type="PROSITE" id="PS51319"/>
    </source>
</evidence>